<dbReference type="OrthoDB" id="9810445at2"/>
<dbReference type="Pfam" id="PF01435">
    <property type="entry name" value="Peptidase_M48"/>
    <property type="match status" value="1"/>
</dbReference>
<evidence type="ECO:0000256" key="6">
    <source>
        <dbReference type="RuleBase" id="RU003983"/>
    </source>
</evidence>
<dbReference type="PANTHER" id="PTHR22726:SF1">
    <property type="entry name" value="METALLOENDOPEPTIDASE OMA1, MITOCHONDRIAL"/>
    <property type="match status" value="1"/>
</dbReference>
<sequence>MKTLGKFLFVLAAIAAVYFILFQVNWEKLFKLEEKQERLEEKLGKLINDELKASYGFIDDDSSKQVLDSIFSPLLEANGIARKKYKLMLIKDSEVNAFALPNNQIVLTSGIINFLDSADYLSAVLAHELAHCEKKHVMKSLITNFGLDVLLSGSGASEVTNFLTGQAFSRKLEQEADEQAVDYLTKADIDPKNLIHVMELFDLYLTGDLDLTWASTHPAPKDRKAYLQQKINNTAVEDIAKPSLSQEQWEKFQEHVEKQDGEVD</sequence>
<dbReference type="PANTHER" id="PTHR22726">
    <property type="entry name" value="METALLOENDOPEPTIDASE OMA1"/>
    <property type="match status" value="1"/>
</dbReference>
<comment type="cofactor">
    <cofactor evidence="6">
        <name>Zn(2+)</name>
        <dbReference type="ChEBI" id="CHEBI:29105"/>
    </cofactor>
    <text evidence="6">Binds 1 zinc ion per subunit.</text>
</comment>
<dbReference type="RefSeq" id="WP_160368541.1">
    <property type="nucleotide sequence ID" value="NZ_WSQA01000004.1"/>
</dbReference>
<dbReference type="GO" id="GO:0051603">
    <property type="term" value="P:proteolysis involved in protein catabolic process"/>
    <property type="evidence" value="ECO:0007669"/>
    <property type="project" value="TreeGrafter"/>
</dbReference>
<keyword evidence="3 6" id="KW-0378">Hydrolase</keyword>
<dbReference type="InterPro" id="IPR051156">
    <property type="entry name" value="Mito/Outer_Membr_Metalloprot"/>
</dbReference>
<keyword evidence="7" id="KW-1133">Transmembrane helix</keyword>
<dbReference type="AlphaFoldDB" id="A0A6N8KXJ6"/>
<reference evidence="9 10" key="1">
    <citation type="submission" date="2019-12" db="EMBL/GenBank/DDBJ databases">
        <authorList>
            <person name="Dong K."/>
        </authorList>
    </citation>
    <scope>NUCLEOTIDE SEQUENCE [LARGE SCALE GENOMIC DNA]</scope>
    <source>
        <strain evidence="9 10">JCM 31225</strain>
    </source>
</reference>
<feature type="domain" description="Peptidase M48" evidence="8">
    <location>
        <begin position="65"/>
        <end position="228"/>
    </location>
</feature>
<keyword evidence="5 6" id="KW-0482">Metalloprotease</keyword>
<dbReference type="GO" id="GO:0046872">
    <property type="term" value="F:metal ion binding"/>
    <property type="evidence" value="ECO:0007669"/>
    <property type="project" value="UniProtKB-KW"/>
</dbReference>
<keyword evidence="10" id="KW-1185">Reference proteome</keyword>
<evidence type="ECO:0000313" key="10">
    <source>
        <dbReference type="Proteomes" id="UP000435036"/>
    </source>
</evidence>
<evidence type="ECO:0000256" key="5">
    <source>
        <dbReference type="ARBA" id="ARBA00023049"/>
    </source>
</evidence>
<comment type="similarity">
    <text evidence="6">Belongs to the peptidase M48 family.</text>
</comment>
<dbReference type="Gene3D" id="3.30.2010.10">
    <property type="entry name" value="Metalloproteases ('zincins'), catalytic domain"/>
    <property type="match status" value="1"/>
</dbReference>
<keyword evidence="1 6" id="KW-0645">Protease</keyword>
<evidence type="ECO:0000256" key="2">
    <source>
        <dbReference type="ARBA" id="ARBA00022723"/>
    </source>
</evidence>
<evidence type="ECO:0000256" key="3">
    <source>
        <dbReference type="ARBA" id="ARBA00022801"/>
    </source>
</evidence>
<evidence type="ECO:0000259" key="8">
    <source>
        <dbReference type="Pfam" id="PF01435"/>
    </source>
</evidence>
<dbReference type="GO" id="GO:0016020">
    <property type="term" value="C:membrane"/>
    <property type="evidence" value="ECO:0007669"/>
    <property type="project" value="TreeGrafter"/>
</dbReference>
<dbReference type="InterPro" id="IPR001915">
    <property type="entry name" value="Peptidase_M48"/>
</dbReference>
<dbReference type="Proteomes" id="UP000435036">
    <property type="component" value="Unassembled WGS sequence"/>
</dbReference>
<keyword evidence="7" id="KW-0812">Transmembrane</keyword>
<evidence type="ECO:0000256" key="7">
    <source>
        <dbReference type="SAM" id="Phobius"/>
    </source>
</evidence>
<dbReference type="CDD" id="cd07332">
    <property type="entry name" value="M48C_Oma1_like"/>
    <property type="match status" value="1"/>
</dbReference>
<protein>
    <submittedName>
        <fullName evidence="9">M48 family metalloprotease</fullName>
    </submittedName>
</protein>
<gene>
    <name evidence="9" type="ORF">GQF63_07240</name>
</gene>
<keyword evidence="7" id="KW-0472">Membrane</keyword>
<evidence type="ECO:0000313" key="9">
    <source>
        <dbReference type="EMBL" id="MVZ61807.1"/>
    </source>
</evidence>
<evidence type="ECO:0000256" key="1">
    <source>
        <dbReference type="ARBA" id="ARBA00022670"/>
    </source>
</evidence>
<dbReference type="EMBL" id="WSQA01000004">
    <property type="protein sequence ID" value="MVZ61807.1"/>
    <property type="molecule type" value="Genomic_DNA"/>
</dbReference>
<accession>A0A6N8KXJ6</accession>
<proteinExistence type="inferred from homology"/>
<keyword evidence="2" id="KW-0479">Metal-binding</keyword>
<comment type="caution">
    <text evidence="9">The sequence shown here is derived from an EMBL/GenBank/DDBJ whole genome shotgun (WGS) entry which is preliminary data.</text>
</comment>
<organism evidence="9 10">
    <name type="scientific">Sphingobacterium humi</name>
    <dbReference type="NCBI Taxonomy" id="1796905"/>
    <lineage>
        <taxon>Bacteria</taxon>
        <taxon>Pseudomonadati</taxon>
        <taxon>Bacteroidota</taxon>
        <taxon>Sphingobacteriia</taxon>
        <taxon>Sphingobacteriales</taxon>
        <taxon>Sphingobacteriaceae</taxon>
        <taxon>Sphingobacterium</taxon>
    </lineage>
</organism>
<evidence type="ECO:0000256" key="4">
    <source>
        <dbReference type="ARBA" id="ARBA00022833"/>
    </source>
</evidence>
<feature type="transmembrane region" description="Helical" evidence="7">
    <location>
        <begin position="7"/>
        <end position="26"/>
    </location>
</feature>
<keyword evidence="4 6" id="KW-0862">Zinc</keyword>
<dbReference type="GO" id="GO:0004222">
    <property type="term" value="F:metalloendopeptidase activity"/>
    <property type="evidence" value="ECO:0007669"/>
    <property type="project" value="InterPro"/>
</dbReference>
<name>A0A6N8KXJ6_9SPHI</name>